<accession>C1N5V5</accession>
<evidence type="ECO:0000256" key="2">
    <source>
        <dbReference type="ARBA" id="ARBA00023125"/>
    </source>
</evidence>
<dbReference type="RefSeq" id="XP_003063222.1">
    <property type="nucleotide sequence ID" value="XM_003063176.1"/>
</dbReference>
<dbReference type="PROSITE" id="PS51294">
    <property type="entry name" value="HTH_MYB"/>
    <property type="match status" value="2"/>
</dbReference>
<dbReference type="EMBL" id="GG663748">
    <property type="protein sequence ID" value="EEH52358.1"/>
    <property type="molecule type" value="Genomic_DNA"/>
</dbReference>
<dbReference type="GO" id="GO:0000981">
    <property type="term" value="F:DNA-binding transcription factor activity, RNA polymerase II-specific"/>
    <property type="evidence" value="ECO:0007669"/>
    <property type="project" value="TreeGrafter"/>
</dbReference>
<dbReference type="Gene3D" id="1.10.10.60">
    <property type="entry name" value="Homeodomain-like"/>
    <property type="match status" value="2"/>
</dbReference>
<dbReference type="SUPFAM" id="SSF46689">
    <property type="entry name" value="Homeodomain-like"/>
    <property type="match status" value="1"/>
</dbReference>
<feature type="non-terminal residue" evidence="5">
    <location>
        <position position="98"/>
    </location>
</feature>
<dbReference type="GO" id="GO:0000978">
    <property type="term" value="F:RNA polymerase II cis-regulatory region sequence-specific DNA binding"/>
    <property type="evidence" value="ECO:0007669"/>
    <property type="project" value="TreeGrafter"/>
</dbReference>
<keyword evidence="1" id="KW-0677">Repeat</keyword>
<evidence type="ECO:0000259" key="4">
    <source>
        <dbReference type="PROSITE" id="PS51294"/>
    </source>
</evidence>
<dbReference type="KEGG" id="mpp:MICPUCDRAFT_8525"/>
<gene>
    <name evidence="5" type="ORF">MICPUCDRAFT_8525</name>
</gene>
<proteinExistence type="predicted"/>
<dbReference type="eggNOG" id="KOG0048">
    <property type="taxonomic scope" value="Eukaryota"/>
</dbReference>
<feature type="domain" description="HTH myb-type" evidence="4">
    <location>
        <begin position="1"/>
        <end position="48"/>
    </location>
</feature>
<keyword evidence="6" id="KW-1185">Reference proteome</keyword>
<keyword evidence="2" id="KW-0238">DNA-binding</keyword>
<evidence type="ECO:0000313" key="6">
    <source>
        <dbReference type="Proteomes" id="UP000001876"/>
    </source>
</evidence>
<evidence type="ECO:0000313" key="5">
    <source>
        <dbReference type="EMBL" id="EEH52358.1"/>
    </source>
</evidence>
<dbReference type="SMART" id="SM00717">
    <property type="entry name" value="SANT"/>
    <property type="match status" value="2"/>
</dbReference>
<dbReference type="InterPro" id="IPR001005">
    <property type="entry name" value="SANT/Myb"/>
</dbReference>
<dbReference type="Proteomes" id="UP000001876">
    <property type="component" value="Unassembled WGS sequence"/>
</dbReference>
<dbReference type="InterPro" id="IPR009057">
    <property type="entry name" value="Homeodomain-like_sf"/>
</dbReference>
<dbReference type="PANTHER" id="PTHR45614">
    <property type="entry name" value="MYB PROTEIN-RELATED"/>
    <property type="match status" value="1"/>
</dbReference>
<organism evidence="6">
    <name type="scientific">Micromonas pusilla (strain CCMP1545)</name>
    <name type="common">Picoplanktonic green alga</name>
    <dbReference type="NCBI Taxonomy" id="564608"/>
    <lineage>
        <taxon>Eukaryota</taxon>
        <taxon>Viridiplantae</taxon>
        <taxon>Chlorophyta</taxon>
        <taxon>Mamiellophyceae</taxon>
        <taxon>Mamiellales</taxon>
        <taxon>Mamiellaceae</taxon>
        <taxon>Micromonas</taxon>
    </lineage>
</organism>
<dbReference type="InterPro" id="IPR050560">
    <property type="entry name" value="MYB_TF"/>
</dbReference>
<dbReference type="OrthoDB" id="2143914at2759"/>
<dbReference type="InterPro" id="IPR017930">
    <property type="entry name" value="Myb_dom"/>
</dbReference>
<reference evidence="5 6" key="1">
    <citation type="journal article" date="2009" name="Science">
        <title>Green evolution and dynamic adaptations revealed by genomes of the marine picoeukaryotes Micromonas.</title>
        <authorList>
            <person name="Worden A.Z."/>
            <person name="Lee J.H."/>
            <person name="Mock T."/>
            <person name="Rouze P."/>
            <person name="Simmons M.P."/>
            <person name="Aerts A.L."/>
            <person name="Allen A.E."/>
            <person name="Cuvelier M.L."/>
            <person name="Derelle E."/>
            <person name="Everett M.V."/>
            <person name="Foulon E."/>
            <person name="Grimwood J."/>
            <person name="Gundlach H."/>
            <person name="Henrissat B."/>
            <person name="Napoli C."/>
            <person name="McDonald S.M."/>
            <person name="Parker M.S."/>
            <person name="Rombauts S."/>
            <person name="Salamov A."/>
            <person name="Von Dassow P."/>
            <person name="Badger J.H."/>
            <person name="Coutinho P.M."/>
            <person name="Demir E."/>
            <person name="Dubchak I."/>
            <person name="Gentemann C."/>
            <person name="Eikrem W."/>
            <person name="Gready J.E."/>
            <person name="John U."/>
            <person name="Lanier W."/>
            <person name="Lindquist E.A."/>
            <person name="Lucas S."/>
            <person name="Mayer K.F."/>
            <person name="Moreau H."/>
            <person name="Not F."/>
            <person name="Otillar R."/>
            <person name="Panaud O."/>
            <person name="Pangilinan J."/>
            <person name="Paulsen I."/>
            <person name="Piegu B."/>
            <person name="Poliakov A."/>
            <person name="Robbens S."/>
            <person name="Schmutz J."/>
            <person name="Toulza E."/>
            <person name="Wyss T."/>
            <person name="Zelensky A."/>
            <person name="Zhou K."/>
            <person name="Armbrust E.V."/>
            <person name="Bhattacharya D."/>
            <person name="Goodenough U.W."/>
            <person name="Van de Peer Y."/>
            <person name="Grigoriev I.V."/>
        </authorList>
    </citation>
    <scope>NUCLEOTIDE SEQUENCE [LARGE SCALE GENOMIC DNA]</scope>
    <source>
        <strain evidence="5 6">CCMP1545</strain>
    </source>
</reference>
<feature type="non-terminal residue" evidence="5">
    <location>
        <position position="1"/>
    </location>
</feature>
<dbReference type="PROSITE" id="PS50090">
    <property type="entry name" value="MYB_LIKE"/>
    <property type="match status" value="2"/>
</dbReference>
<dbReference type="GeneID" id="9688870"/>
<sequence>WTLQEDNVLRKLVGEHGHRKWSFIASKMNGRRGKQCRDRWLNHLKPDIRRGEWTAEEERILVEGHRMLGTRWAALAKLLPGRPENAIKNHWHATLRCK</sequence>
<feature type="domain" description="Myb-like" evidence="3">
    <location>
        <begin position="45"/>
        <end position="95"/>
    </location>
</feature>
<dbReference type="FunFam" id="1.10.10.60:FF:000010">
    <property type="entry name" value="Transcriptional activator Myb isoform A"/>
    <property type="match status" value="1"/>
</dbReference>
<dbReference type="Pfam" id="PF13921">
    <property type="entry name" value="Myb_DNA-bind_6"/>
    <property type="match status" value="1"/>
</dbReference>
<feature type="domain" description="HTH myb-type" evidence="4">
    <location>
        <begin position="49"/>
        <end position="98"/>
    </location>
</feature>
<evidence type="ECO:0000256" key="1">
    <source>
        <dbReference type="ARBA" id="ARBA00022737"/>
    </source>
</evidence>
<dbReference type="PANTHER" id="PTHR45614:SF232">
    <property type="entry name" value="TRANSCRIPTION FACTOR MYB3R-2"/>
    <property type="match status" value="1"/>
</dbReference>
<protein>
    <submittedName>
        <fullName evidence="5">Predicted protein</fullName>
    </submittedName>
</protein>
<feature type="domain" description="Myb-like" evidence="3">
    <location>
        <begin position="1"/>
        <end position="44"/>
    </location>
</feature>
<dbReference type="GO" id="GO:0005634">
    <property type="term" value="C:nucleus"/>
    <property type="evidence" value="ECO:0007669"/>
    <property type="project" value="TreeGrafter"/>
</dbReference>
<dbReference type="CDD" id="cd00167">
    <property type="entry name" value="SANT"/>
    <property type="match status" value="2"/>
</dbReference>
<name>C1N5V5_MICPC</name>
<dbReference type="AlphaFoldDB" id="C1N5V5"/>
<evidence type="ECO:0000259" key="3">
    <source>
        <dbReference type="PROSITE" id="PS50090"/>
    </source>
</evidence>
<dbReference type="OMA" id="WHATLRC"/>
<dbReference type="STRING" id="564608.C1N5V5"/>